<evidence type="ECO:0000313" key="3">
    <source>
        <dbReference type="Proteomes" id="UP000095347"/>
    </source>
</evidence>
<dbReference type="Proteomes" id="UP000095347">
    <property type="component" value="Unassembled WGS sequence"/>
</dbReference>
<dbReference type="EMBL" id="MCGG01000011">
    <property type="protein sequence ID" value="OEJ68696.1"/>
    <property type="molecule type" value="Genomic_DNA"/>
</dbReference>
<name>A0A1E5QA65_9PROT</name>
<sequence>MARLARVVVPGVPHHVTQRGNRRQDTFFCDEDYEVYKALMAEWCAKCGVQVWAYCLMPNHVHMILVPKTATSLARAVGEAHRRYTLHINARKKWSGYLWQGRFSSFPMDNAHLLSAAAYVERNPVKAELVRSARQYAWSSARAHISGQDDDLVKVAPLLKRCSDWPGLLRGKDDPTMLEAFRAHKSTGRPLGGKAFVDKLELKLGRTLRPAKRGRKPIQVG</sequence>
<organism evidence="2 3">
    <name type="scientific">Magnetovibrio blakemorei</name>
    <dbReference type="NCBI Taxonomy" id="28181"/>
    <lineage>
        <taxon>Bacteria</taxon>
        <taxon>Pseudomonadati</taxon>
        <taxon>Pseudomonadota</taxon>
        <taxon>Alphaproteobacteria</taxon>
        <taxon>Rhodospirillales</taxon>
        <taxon>Magnetovibrionaceae</taxon>
        <taxon>Magnetovibrio</taxon>
    </lineage>
</organism>
<dbReference type="SMART" id="SM01321">
    <property type="entry name" value="Y1_Tnp"/>
    <property type="match status" value="1"/>
</dbReference>
<dbReference type="InterPro" id="IPR036515">
    <property type="entry name" value="Transposase_17_sf"/>
</dbReference>
<proteinExistence type="predicted"/>
<dbReference type="Gene3D" id="3.30.70.1290">
    <property type="entry name" value="Transposase IS200-like"/>
    <property type="match status" value="1"/>
</dbReference>
<dbReference type="Pfam" id="PF01797">
    <property type="entry name" value="Y1_Tnp"/>
    <property type="match status" value="1"/>
</dbReference>
<dbReference type="OrthoDB" id="9794403at2"/>
<dbReference type="AlphaFoldDB" id="A0A1E5QA65"/>
<dbReference type="RefSeq" id="WP_069957054.1">
    <property type="nucleotide sequence ID" value="NZ_MCGG01000011.1"/>
</dbReference>
<gene>
    <name evidence="2" type="ORF">BEN30_05660</name>
</gene>
<evidence type="ECO:0000313" key="2">
    <source>
        <dbReference type="EMBL" id="OEJ68696.1"/>
    </source>
</evidence>
<keyword evidence="3" id="KW-1185">Reference proteome</keyword>
<dbReference type="STRING" id="28181.BEN30_05660"/>
<feature type="domain" description="Transposase IS200-like" evidence="1">
    <location>
        <begin position="9"/>
        <end position="123"/>
    </location>
</feature>
<dbReference type="SUPFAM" id="SSF143422">
    <property type="entry name" value="Transposase IS200-like"/>
    <property type="match status" value="1"/>
</dbReference>
<protein>
    <submittedName>
        <fullName evidence="2">Transposase</fullName>
    </submittedName>
</protein>
<dbReference type="PANTHER" id="PTHR34322">
    <property type="entry name" value="TRANSPOSASE, Y1_TNP DOMAIN-CONTAINING"/>
    <property type="match status" value="1"/>
</dbReference>
<dbReference type="GO" id="GO:0004803">
    <property type="term" value="F:transposase activity"/>
    <property type="evidence" value="ECO:0007669"/>
    <property type="project" value="InterPro"/>
</dbReference>
<dbReference type="InterPro" id="IPR002686">
    <property type="entry name" value="Transposase_17"/>
</dbReference>
<dbReference type="PANTHER" id="PTHR34322:SF2">
    <property type="entry name" value="TRANSPOSASE IS200-LIKE DOMAIN-CONTAINING PROTEIN"/>
    <property type="match status" value="1"/>
</dbReference>
<evidence type="ECO:0000259" key="1">
    <source>
        <dbReference type="SMART" id="SM01321"/>
    </source>
</evidence>
<dbReference type="GO" id="GO:0003677">
    <property type="term" value="F:DNA binding"/>
    <property type="evidence" value="ECO:0007669"/>
    <property type="project" value="InterPro"/>
</dbReference>
<accession>A0A1E5QA65</accession>
<comment type="caution">
    <text evidence="2">The sequence shown here is derived from an EMBL/GenBank/DDBJ whole genome shotgun (WGS) entry which is preliminary data.</text>
</comment>
<dbReference type="GO" id="GO:0006313">
    <property type="term" value="P:DNA transposition"/>
    <property type="evidence" value="ECO:0007669"/>
    <property type="project" value="InterPro"/>
</dbReference>
<reference evidence="3" key="1">
    <citation type="submission" date="2016-07" db="EMBL/GenBank/DDBJ databases">
        <authorList>
            <person name="Florea S."/>
            <person name="Webb J.S."/>
            <person name="Jaromczyk J."/>
            <person name="Schardl C.L."/>
        </authorList>
    </citation>
    <scope>NUCLEOTIDE SEQUENCE [LARGE SCALE GENOMIC DNA]</scope>
    <source>
        <strain evidence="3">MV-1</strain>
    </source>
</reference>